<evidence type="ECO:0000259" key="2">
    <source>
        <dbReference type="PROSITE" id="PS51390"/>
    </source>
</evidence>
<evidence type="ECO:0000313" key="4">
    <source>
        <dbReference type="Proteomes" id="UP000694387"/>
    </source>
</evidence>
<dbReference type="SUPFAM" id="SSF57256">
    <property type="entry name" value="Elafin-like"/>
    <property type="match status" value="1"/>
</dbReference>
<dbReference type="PANTHER" id="PTHR19441">
    <property type="entry name" value="WHEY ACDIC PROTEIN WAP"/>
    <property type="match status" value="1"/>
</dbReference>
<accession>A0A8C4LSG7</accession>
<evidence type="ECO:0000313" key="3">
    <source>
        <dbReference type="Ensembl" id="ENSEASP00005016210.1"/>
    </source>
</evidence>
<keyword evidence="1" id="KW-0646">Protease inhibitor</keyword>
<name>A0A8C4LSG7_EQUAS</name>
<reference evidence="3" key="2">
    <citation type="submission" date="2025-08" db="UniProtKB">
        <authorList>
            <consortium name="Ensembl"/>
        </authorList>
    </citation>
    <scope>IDENTIFICATION</scope>
</reference>
<dbReference type="InterPro" id="IPR036645">
    <property type="entry name" value="Elafin-like_sf"/>
</dbReference>
<dbReference type="OMA" id="KGTIGLC"/>
<dbReference type="Pfam" id="PF00095">
    <property type="entry name" value="WAP"/>
    <property type="match status" value="1"/>
</dbReference>
<dbReference type="AlphaFoldDB" id="A0A8C4LSG7"/>
<dbReference type="PROSITE" id="PS51390">
    <property type="entry name" value="WAP"/>
    <property type="match status" value="1"/>
</dbReference>
<dbReference type="CDD" id="cd00199">
    <property type="entry name" value="WAP"/>
    <property type="match status" value="1"/>
</dbReference>
<dbReference type="InterPro" id="IPR008197">
    <property type="entry name" value="WAP_dom"/>
</dbReference>
<dbReference type="PANTHER" id="PTHR19441:SF91">
    <property type="entry name" value="WAP DOMAIN-CONTAINING PROTEIN"/>
    <property type="match status" value="1"/>
</dbReference>
<feature type="domain" description="WAP" evidence="2">
    <location>
        <begin position="13"/>
        <end position="60"/>
    </location>
</feature>
<dbReference type="SMART" id="SM00217">
    <property type="entry name" value="WAP"/>
    <property type="match status" value="1"/>
</dbReference>
<dbReference type="PRINTS" id="PR00003">
    <property type="entry name" value="4DISULPHCORE"/>
</dbReference>
<dbReference type="Gene3D" id="4.10.75.10">
    <property type="entry name" value="Elafin-like"/>
    <property type="match status" value="1"/>
</dbReference>
<proteinExistence type="predicted"/>
<evidence type="ECO:0000256" key="1">
    <source>
        <dbReference type="ARBA" id="ARBA00022690"/>
    </source>
</evidence>
<dbReference type="SMR" id="A0A8C4LSG7"/>
<dbReference type="GO" id="GO:0045087">
    <property type="term" value="P:innate immune response"/>
    <property type="evidence" value="ECO:0007669"/>
    <property type="project" value="TreeGrafter"/>
</dbReference>
<reference evidence="3 4" key="1">
    <citation type="journal article" date="2020" name="Nat. Commun.">
        <title>Donkey genomes provide new insights into domestication and selection for coat color.</title>
        <authorList>
            <person name="Wang"/>
            <person name="C."/>
            <person name="Li"/>
            <person name="H."/>
            <person name="Guo"/>
            <person name="Y."/>
            <person name="Huang"/>
            <person name="J."/>
            <person name="Sun"/>
            <person name="Y."/>
            <person name="Min"/>
            <person name="J."/>
            <person name="Wang"/>
            <person name="J."/>
            <person name="Fang"/>
            <person name="X."/>
            <person name="Zhao"/>
            <person name="Z."/>
            <person name="Wang"/>
            <person name="S."/>
            <person name="Zhang"/>
            <person name="Y."/>
            <person name="Liu"/>
            <person name="Q."/>
            <person name="Jiang"/>
            <person name="Q."/>
            <person name="Wang"/>
            <person name="X."/>
            <person name="Guo"/>
            <person name="Y."/>
            <person name="Yang"/>
            <person name="C."/>
            <person name="Wang"/>
            <person name="Y."/>
            <person name="Tian"/>
            <person name="F."/>
            <person name="Zhuang"/>
            <person name="G."/>
            <person name="Fan"/>
            <person name="Y."/>
            <person name="Gao"/>
            <person name="Q."/>
            <person name="Li"/>
            <person name="Y."/>
            <person name="Ju"/>
            <person name="Z."/>
            <person name="Li"/>
            <person name="J."/>
            <person name="Li"/>
            <person name="R."/>
            <person name="Hou"/>
            <person name="M."/>
            <person name="Yang"/>
            <person name="G."/>
            <person name="Liu"/>
            <person name="G."/>
            <person name="Liu"/>
            <person name="W."/>
            <person name="Guo"/>
            <person name="J."/>
            <person name="Pan"/>
            <person name="S."/>
            <person name="Fan"/>
            <person name="G."/>
            <person name="Zhang"/>
            <person name="W."/>
            <person name="Zhang"/>
            <person name="R."/>
            <person name="Yu"/>
            <person name="J."/>
            <person name="Zhang"/>
            <person name="X."/>
            <person name="Yin"/>
            <person name="Q."/>
            <person name="Ji"/>
            <person name="C."/>
            <person name="Jin"/>
            <person name="Y."/>
            <person name="Yue"/>
            <person name="G."/>
            <person name="Liu"/>
            <person name="M."/>
            <person name="Xu"/>
            <person name="J."/>
            <person name="Liu"/>
            <person name="S."/>
            <person name="Jordana"/>
            <person name="J."/>
            <person name="Noce"/>
            <person name="A."/>
            <person name="Amills"/>
            <person name="M."/>
            <person name="Wu"/>
            <person name="D.D."/>
            <person name="Li"/>
            <person name="S."/>
            <person name="Zhou"/>
            <person name="X. and Zhong"/>
            <person name="J."/>
        </authorList>
    </citation>
    <scope>NUCLEOTIDE SEQUENCE [LARGE SCALE GENOMIC DNA]</scope>
</reference>
<dbReference type="GO" id="GO:0005615">
    <property type="term" value="C:extracellular space"/>
    <property type="evidence" value="ECO:0007669"/>
    <property type="project" value="TreeGrafter"/>
</dbReference>
<protein>
    <recommendedName>
        <fullName evidence="2">WAP domain-containing protein</fullName>
    </recommendedName>
</protein>
<dbReference type="Ensembl" id="ENSEAST00005017615.2">
    <property type="protein sequence ID" value="ENSEASP00005016210.1"/>
    <property type="gene ID" value="ENSEASG00005011265.2"/>
</dbReference>
<dbReference type="GO" id="GO:0004867">
    <property type="term" value="F:serine-type endopeptidase inhibitor activity"/>
    <property type="evidence" value="ECO:0007669"/>
    <property type="project" value="TreeGrafter"/>
</dbReference>
<sequence length="60" mass="6308">MNLKYFQNIIKIFGSRPRSCPQLPEGSAGVCAELCSGDGSCPRGQKCCSNGCGHSCQIAV</sequence>
<dbReference type="InterPro" id="IPR050514">
    <property type="entry name" value="WAP_four-disulfide_core"/>
</dbReference>
<reference evidence="3" key="3">
    <citation type="submission" date="2025-09" db="UniProtKB">
        <authorList>
            <consortium name="Ensembl"/>
        </authorList>
    </citation>
    <scope>IDENTIFICATION</scope>
</reference>
<organism evidence="3 4">
    <name type="scientific">Equus asinus</name>
    <name type="common">Donkey</name>
    <name type="synonym">Equus africanus asinus</name>
    <dbReference type="NCBI Taxonomy" id="9793"/>
    <lineage>
        <taxon>Eukaryota</taxon>
        <taxon>Metazoa</taxon>
        <taxon>Chordata</taxon>
        <taxon>Craniata</taxon>
        <taxon>Vertebrata</taxon>
        <taxon>Euteleostomi</taxon>
        <taxon>Mammalia</taxon>
        <taxon>Eutheria</taxon>
        <taxon>Laurasiatheria</taxon>
        <taxon>Perissodactyla</taxon>
        <taxon>Equidae</taxon>
        <taxon>Equus</taxon>
    </lineage>
</organism>
<dbReference type="GO" id="GO:0019731">
    <property type="term" value="P:antibacterial humoral response"/>
    <property type="evidence" value="ECO:0007669"/>
    <property type="project" value="TreeGrafter"/>
</dbReference>
<dbReference type="Proteomes" id="UP000694387">
    <property type="component" value="Chromosome 13"/>
</dbReference>
<keyword evidence="4" id="KW-1185">Reference proteome</keyword>
<dbReference type="GeneTree" id="ENSGT00940000166945"/>